<keyword evidence="4" id="KW-1185">Reference proteome</keyword>
<protein>
    <recommendedName>
        <fullName evidence="5">Glutamine-rich protein 2</fullName>
    </recommendedName>
</protein>
<proteinExistence type="predicted"/>
<feature type="compositionally biased region" description="Basic and acidic residues" evidence="2">
    <location>
        <begin position="291"/>
        <end position="307"/>
    </location>
</feature>
<evidence type="ECO:0000256" key="1">
    <source>
        <dbReference type="SAM" id="Coils"/>
    </source>
</evidence>
<dbReference type="OrthoDB" id="10665204at2759"/>
<dbReference type="Proteomes" id="UP000039865">
    <property type="component" value="Unassembled WGS sequence"/>
</dbReference>
<feature type="coiled-coil region" evidence="1">
    <location>
        <begin position="193"/>
        <end position="249"/>
    </location>
</feature>
<evidence type="ECO:0000313" key="4">
    <source>
        <dbReference type="Proteomes" id="UP000039865"/>
    </source>
</evidence>
<sequence length="742" mass="85143">MSSLLTSESLLFEEHKLNELFSIQVNYNFEALKLVIQKLLSSNHNQQKQIDAIVSSITNNTPLNLPKAGGPGSSQDQVNEHAVLIRQLRDIFVKNREEQEKKNSTFQDVLNLHNLSLQDIEQQLKSLKEVITTKIPSIDKNASYAVKTVNNLKNQSNKINLQVLLVSQLKGALAPDMEMRDDDNMSQAISQQQDILQDQIDKMNTQIDDLTRELLRRLKDEELNRSKHDQSLELEISKVNERIQEITDKIQAGIIGNGNTTNQAAQKVKVKPQTSGNQRNPKDLGDEESDDQLKKTQERNPLDKEFQTQDNYFKLSPDQVYSYVRKQVQKLKRNIQENLDVHLQAQNENNQKFSDLRKLINDLNINLNHQLNEQQQQNNAKLQEEIVRLMEEIGKKADQVEVDKFYDVHNNFEQRISPLESMKLMMEMAQVTQEERINTLKFKMEAFDHKMGLVLSKLAVLSNGTLDKSLTQSIEEIAMQKRQIEENMSTSVGGGGGGAGNRELTDKVQRCYHQLEELKKSYFKKMKDVDSQLSQKATKEQLSATENILELTFGQLGDKFAAKNQTSESLFKLKSQMKSIFELLLSSGVINLNEEDQNEDHAMFSKKQLNPLTCASCEGKIKNLSQKPGGYTQWNRMPFRDPMDRLPRAGQGFSKILQSIKTPRDVQWEDDHQHIQLVNPPTLNQNFQHQAHSLTKTKLSKSHMLIPQPIQNDSLQQQQIQQQQHNLDLNLLPKITTPRKND</sequence>
<evidence type="ECO:0000256" key="2">
    <source>
        <dbReference type="SAM" id="MobiDB-lite"/>
    </source>
</evidence>
<evidence type="ECO:0000313" key="3">
    <source>
        <dbReference type="EMBL" id="CDW89284.1"/>
    </source>
</evidence>
<keyword evidence="1" id="KW-0175">Coiled coil</keyword>
<dbReference type="EMBL" id="CCKQ01017407">
    <property type="protein sequence ID" value="CDW89284.1"/>
    <property type="molecule type" value="Genomic_DNA"/>
</dbReference>
<feature type="region of interest" description="Disordered" evidence="2">
    <location>
        <begin position="263"/>
        <end position="309"/>
    </location>
</feature>
<reference evidence="3 4" key="1">
    <citation type="submission" date="2014-06" db="EMBL/GenBank/DDBJ databases">
        <authorList>
            <person name="Swart Estienne"/>
        </authorList>
    </citation>
    <scope>NUCLEOTIDE SEQUENCE [LARGE SCALE GENOMIC DNA]</scope>
    <source>
        <strain evidence="3 4">130c</strain>
    </source>
</reference>
<organism evidence="3 4">
    <name type="scientific">Stylonychia lemnae</name>
    <name type="common">Ciliate</name>
    <dbReference type="NCBI Taxonomy" id="5949"/>
    <lineage>
        <taxon>Eukaryota</taxon>
        <taxon>Sar</taxon>
        <taxon>Alveolata</taxon>
        <taxon>Ciliophora</taxon>
        <taxon>Intramacronucleata</taxon>
        <taxon>Spirotrichea</taxon>
        <taxon>Stichotrichia</taxon>
        <taxon>Sporadotrichida</taxon>
        <taxon>Oxytrichidae</taxon>
        <taxon>Stylonychinae</taxon>
        <taxon>Stylonychia</taxon>
    </lineage>
</organism>
<dbReference type="AlphaFoldDB" id="A0A078B481"/>
<dbReference type="InParanoid" id="A0A078B481"/>
<name>A0A078B481_STYLE</name>
<gene>
    <name evidence="3" type="primary">Contig1784.g1929</name>
    <name evidence="3" type="ORF">STYLEM_18416</name>
</gene>
<accession>A0A078B481</accession>
<evidence type="ECO:0008006" key="5">
    <source>
        <dbReference type="Google" id="ProtNLM"/>
    </source>
</evidence>
<feature type="coiled-coil region" evidence="1">
    <location>
        <begin position="328"/>
        <end position="399"/>
    </location>
</feature>